<dbReference type="AlphaFoldDB" id="A0A369AVE4"/>
<feature type="transmembrane region" description="Helical" evidence="1">
    <location>
        <begin position="12"/>
        <end position="30"/>
    </location>
</feature>
<comment type="caution">
    <text evidence="3">The sequence shown here is derived from an EMBL/GenBank/DDBJ whole genome shotgun (WGS) entry which is preliminary data.</text>
</comment>
<accession>A0A369AVE4</accession>
<keyword evidence="1" id="KW-0472">Membrane</keyword>
<reference evidence="2 5" key="2">
    <citation type="submission" date="2020-03" db="EMBL/GenBank/DDBJ databases">
        <title>Bacterial samples isolated from urine from healthy bovine heifers (Gyr breed).</title>
        <authorList>
            <person name="Giannattasio-Ferraz S."/>
            <person name="Maskeri L."/>
            <person name="Penido A."/>
            <person name="Barbosa-Stancioli E.F."/>
            <person name="Putonti C."/>
        </authorList>
    </citation>
    <scope>NUCLEOTIDE SEQUENCE [LARGE SCALE GENOMIC DNA]</scope>
    <source>
        <strain evidence="2 5">UFMG-H7</strain>
    </source>
</reference>
<evidence type="ECO:0000313" key="5">
    <source>
        <dbReference type="Proteomes" id="UP000521358"/>
    </source>
</evidence>
<organism evidence="3 4">
    <name type="scientific">Vagococcus fluvialis</name>
    <dbReference type="NCBI Taxonomy" id="2738"/>
    <lineage>
        <taxon>Bacteria</taxon>
        <taxon>Bacillati</taxon>
        <taxon>Bacillota</taxon>
        <taxon>Bacilli</taxon>
        <taxon>Lactobacillales</taxon>
        <taxon>Enterococcaceae</taxon>
        <taxon>Vagococcus</taxon>
    </lineage>
</organism>
<keyword evidence="4" id="KW-1185">Reference proteome</keyword>
<feature type="transmembrane region" description="Helical" evidence="1">
    <location>
        <begin position="74"/>
        <end position="95"/>
    </location>
</feature>
<evidence type="ECO:0000313" key="3">
    <source>
        <dbReference type="EMBL" id="RSU01467.1"/>
    </source>
</evidence>
<gene>
    <name evidence="3" type="ORF">CBF32_08000</name>
    <name evidence="2" type="ORF">HED35_09045</name>
</gene>
<evidence type="ECO:0000313" key="2">
    <source>
        <dbReference type="EMBL" id="NKC68233.1"/>
    </source>
</evidence>
<evidence type="ECO:0000256" key="1">
    <source>
        <dbReference type="SAM" id="Phobius"/>
    </source>
</evidence>
<dbReference type="RefSeq" id="WP_086342726.1">
    <property type="nucleotide sequence ID" value="NZ_CP081459.1"/>
</dbReference>
<keyword evidence="1" id="KW-0812">Transmembrane</keyword>
<name>A0A369AVE4_9ENTE</name>
<evidence type="ECO:0000313" key="4">
    <source>
        <dbReference type="Proteomes" id="UP000288197"/>
    </source>
</evidence>
<dbReference type="Proteomes" id="UP000288197">
    <property type="component" value="Unassembled WGS sequence"/>
</dbReference>
<dbReference type="EMBL" id="NGJX01000007">
    <property type="protein sequence ID" value="RSU01467.1"/>
    <property type="molecule type" value="Genomic_DNA"/>
</dbReference>
<keyword evidence="1" id="KW-1133">Transmembrane helix</keyword>
<feature type="transmembrane region" description="Helical" evidence="1">
    <location>
        <begin position="50"/>
        <end position="67"/>
    </location>
</feature>
<dbReference type="GeneID" id="63146699"/>
<protein>
    <submittedName>
        <fullName evidence="3">Uncharacterized protein</fullName>
    </submittedName>
</protein>
<proteinExistence type="predicted"/>
<reference evidence="3 4" key="1">
    <citation type="submission" date="2017-05" db="EMBL/GenBank/DDBJ databases">
        <title>Vagococcus spp. assemblies.</title>
        <authorList>
            <person name="Gulvik C.A."/>
        </authorList>
    </citation>
    <scope>NUCLEOTIDE SEQUENCE [LARGE SCALE GENOMIC DNA]</scope>
    <source>
        <strain evidence="3 4">NCFB 2497</strain>
    </source>
</reference>
<dbReference type="EMBL" id="JAAVMB010000010">
    <property type="protein sequence ID" value="NKC68233.1"/>
    <property type="molecule type" value="Genomic_DNA"/>
</dbReference>
<dbReference type="Proteomes" id="UP000521358">
    <property type="component" value="Unassembled WGS sequence"/>
</dbReference>
<dbReference type="OrthoDB" id="2200263at2"/>
<sequence>MASKSGNRKSKWVLISVLTLYVIELVWFFYSQIVSKLLNGQPIEFESKELAIILVLGLLAIVVFFVLKKSKKIGGILITILVGSVILFGIIAPLLDVYIPVIWKILSGF</sequence>